<dbReference type="SUPFAM" id="SSF100950">
    <property type="entry name" value="NagB/RpiA/CoA transferase-like"/>
    <property type="match status" value="1"/>
</dbReference>
<evidence type="ECO:0000313" key="5">
    <source>
        <dbReference type="EMBL" id="MBP1856305.1"/>
    </source>
</evidence>
<evidence type="ECO:0000256" key="4">
    <source>
        <dbReference type="RuleBase" id="RU361279"/>
    </source>
</evidence>
<keyword evidence="6" id="KW-1185">Reference proteome</keyword>
<dbReference type="PANTHER" id="PTHR23407">
    <property type="entry name" value="ATPASE INHIBITOR/5-FORMYLTETRAHYDROFOLATE CYCLO-LIGASE"/>
    <property type="match status" value="1"/>
</dbReference>
<comment type="cofactor">
    <cofactor evidence="4">
        <name>Mg(2+)</name>
        <dbReference type="ChEBI" id="CHEBI:18420"/>
    </cofactor>
</comment>
<dbReference type="RefSeq" id="WP_209457636.1">
    <property type="nucleotide sequence ID" value="NZ_BAAACS010000005.1"/>
</dbReference>
<dbReference type="InterPro" id="IPR002698">
    <property type="entry name" value="FTHF_cligase"/>
</dbReference>
<comment type="catalytic activity">
    <reaction evidence="4">
        <text>(6S)-5-formyl-5,6,7,8-tetrahydrofolate + ATP = (6R)-5,10-methenyltetrahydrofolate + ADP + phosphate</text>
        <dbReference type="Rhea" id="RHEA:10488"/>
        <dbReference type="ChEBI" id="CHEBI:30616"/>
        <dbReference type="ChEBI" id="CHEBI:43474"/>
        <dbReference type="ChEBI" id="CHEBI:57455"/>
        <dbReference type="ChEBI" id="CHEBI:57457"/>
        <dbReference type="ChEBI" id="CHEBI:456216"/>
        <dbReference type="EC" id="6.3.3.2"/>
    </reaction>
</comment>
<dbReference type="PIRSF" id="PIRSF006806">
    <property type="entry name" value="FTHF_cligase"/>
    <property type="match status" value="1"/>
</dbReference>
<gene>
    <name evidence="5" type="ORF">J2Z43_002757</name>
</gene>
<dbReference type="Pfam" id="PF01812">
    <property type="entry name" value="5-FTHF_cyc-lig"/>
    <property type="match status" value="1"/>
</dbReference>
<keyword evidence="3 4" id="KW-0067">ATP-binding</keyword>
<keyword evidence="4" id="KW-0479">Metal-binding</keyword>
<dbReference type="Gene3D" id="3.40.50.10420">
    <property type="entry name" value="NagB/RpiA/CoA transferase-like"/>
    <property type="match status" value="1"/>
</dbReference>
<sequence length="186" mass="20999">MKKSIRKGILEIRKNKSSDFVNNASNTIVDKIISLDEIKKADNIMLYLDFKNEVQMDRLVNKLKSLGKMVCSPITVLDQKKLIPAEITDLEEGISISTYGIREPLNTNSHIDLKSIDVVIVPGVAFDLNCFRLGYGAGLYDRFLENIRTDAKTIGVAFDFQILDTVPTEPHDKQLDMIVTEIRNIL</sequence>
<evidence type="ECO:0000313" key="6">
    <source>
        <dbReference type="Proteomes" id="UP000767291"/>
    </source>
</evidence>
<dbReference type="GO" id="GO:0030272">
    <property type="term" value="F:5-formyltetrahydrofolate cyclo-ligase activity"/>
    <property type="evidence" value="ECO:0007669"/>
    <property type="project" value="UniProtKB-EC"/>
</dbReference>
<dbReference type="InterPro" id="IPR037171">
    <property type="entry name" value="NagB/RpiA_transferase-like"/>
</dbReference>
<evidence type="ECO:0000256" key="2">
    <source>
        <dbReference type="ARBA" id="ARBA00022741"/>
    </source>
</evidence>
<organism evidence="5 6">
    <name type="scientific">Metaclostridioides mangenotii</name>
    <dbReference type="NCBI Taxonomy" id="1540"/>
    <lineage>
        <taxon>Bacteria</taxon>
        <taxon>Bacillati</taxon>
        <taxon>Bacillota</taxon>
        <taxon>Clostridia</taxon>
        <taxon>Peptostreptococcales</taxon>
        <taxon>Peptostreptococcaceae</taxon>
        <taxon>Metaclostridioides</taxon>
    </lineage>
</organism>
<evidence type="ECO:0000256" key="3">
    <source>
        <dbReference type="ARBA" id="ARBA00022840"/>
    </source>
</evidence>
<dbReference type="InterPro" id="IPR024185">
    <property type="entry name" value="FTHF_cligase-like_sf"/>
</dbReference>
<keyword evidence="5" id="KW-0436">Ligase</keyword>
<comment type="similarity">
    <text evidence="1 4">Belongs to the 5-formyltetrahydrofolate cyclo-ligase family.</text>
</comment>
<name>A0ABS4EED1_9FIRM</name>
<keyword evidence="4" id="KW-0460">Magnesium</keyword>
<proteinExistence type="inferred from homology"/>
<dbReference type="EC" id="6.3.3.2" evidence="4"/>
<dbReference type="NCBIfam" id="TIGR02727">
    <property type="entry name" value="MTHFS_bact"/>
    <property type="match status" value="1"/>
</dbReference>
<protein>
    <recommendedName>
        <fullName evidence="4">5-formyltetrahydrofolate cyclo-ligase</fullName>
        <ecNumber evidence="4">6.3.3.2</ecNumber>
    </recommendedName>
</protein>
<dbReference type="Proteomes" id="UP000767291">
    <property type="component" value="Unassembled WGS sequence"/>
</dbReference>
<keyword evidence="2 4" id="KW-0547">Nucleotide-binding</keyword>
<reference evidence="5 6" key="1">
    <citation type="submission" date="2021-03" db="EMBL/GenBank/DDBJ databases">
        <title>Genomic Encyclopedia of Type Strains, Phase IV (KMG-IV): sequencing the most valuable type-strain genomes for metagenomic binning, comparative biology and taxonomic classification.</title>
        <authorList>
            <person name="Goeker M."/>
        </authorList>
    </citation>
    <scope>NUCLEOTIDE SEQUENCE [LARGE SCALE GENOMIC DNA]</scope>
    <source>
        <strain evidence="5 6">DSM 1289</strain>
    </source>
</reference>
<evidence type="ECO:0000256" key="1">
    <source>
        <dbReference type="ARBA" id="ARBA00010638"/>
    </source>
</evidence>
<dbReference type="PANTHER" id="PTHR23407:SF1">
    <property type="entry name" value="5-FORMYLTETRAHYDROFOLATE CYCLO-LIGASE"/>
    <property type="match status" value="1"/>
</dbReference>
<dbReference type="EMBL" id="JAGGJX010000008">
    <property type="protein sequence ID" value="MBP1856305.1"/>
    <property type="molecule type" value="Genomic_DNA"/>
</dbReference>
<comment type="caution">
    <text evidence="5">The sequence shown here is derived from an EMBL/GenBank/DDBJ whole genome shotgun (WGS) entry which is preliminary data.</text>
</comment>
<accession>A0ABS4EED1</accession>